<keyword evidence="4" id="KW-0378">Hydrolase</keyword>
<dbReference type="InterPro" id="IPR000871">
    <property type="entry name" value="Beta-lactam_class-A"/>
</dbReference>
<dbReference type="InterPro" id="IPR012338">
    <property type="entry name" value="Beta-lactam/transpept-like"/>
</dbReference>
<dbReference type="Gene3D" id="3.40.710.10">
    <property type="entry name" value="DD-peptidase/beta-lactamase superfamily"/>
    <property type="match status" value="1"/>
</dbReference>
<keyword evidence="5" id="KW-1185">Reference proteome</keyword>
<dbReference type="SUPFAM" id="SSF56601">
    <property type="entry name" value="beta-lactamase/transpeptidase-like"/>
    <property type="match status" value="1"/>
</dbReference>
<comment type="caution">
    <text evidence="4">The sequence shown here is derived from an EMBL/GenBank/DDBJ whole genome shotgun (WGS) entry which is preliminary data.</text>
</comment>
<dbReference type="RefSeq" id="WP_222989781.1">
    <property type="nucleotide sequence ID" value="NZ_JAINVV010000004.1"/>
</dbReference>
<evidence type="ECO:0000256" key="2">
    <source>
        <dbReference type="SAM" id="SignalP"/>
    </source>
</evidence>
<dbReference type="GO" id="GO:0016787">
    <property type="term" value="F:hydrolase activity"/>
    <property type="evidence" value="ECO:0007669"/>
    <property type="project" value="UniProtKB-KW"/>
</dbReference>
<evidence type="ECO:0000313" key="5">
    <source>
        <dbReference type="Proteomes" id="UP000706039"/>
    </source>
</evidence>
<accession>A0ABS7PRU0</accession>
<gene>
    <name evidence="4" type="ORF">K7G82_10475</name>
</gene>
<dbReference type="Proteomes" id="UP000706039">
    <property type="component" value="Unassembled WGS sequence"/>
</dbReference>
<dbReference type="InterPro" id="IPR045155">
    <property type="entry name" value="Beta-lactam_cat"/>
</dbReference>
<evidence type="ECO:0000259" key="3">
    <source>
        <dbReference type="Pfam" id="PF13354"/>
    </source>
</evidence>
<dbReference type="EMBL" id="JAINVV010000004">
    <property type="protein sequence ID" value="MBY8822719.1"/>
    <property type="molecule type" value="Genomic_DNA"/>
</dbReference>
<feature type="signal peptide" evidence="2">
    <location>
        <begin position="1"/>
        <end position="19"/>
    </location>
</feature>
<dbReference type="Pfam" id="PF13354">
    <property type="entry name" value="Beta-lactamase2"/>
    <property type="match status" value="1"/>
</dbReference>
<dbReference type="PANTHER" id="PTHR35333:SF5">
    <property type="entry name" value="CONSERVED LIPOPROTEIN LPQF-RELATED"/>
    <property type="match status" value="1"/>
</dbReference>
<reference evidence="4 5" key="1">
    <citation type="submission" date="2021-08" db="EMBL/GenBank/DDBJ databases">
        <authorList>
            <person name="Tuo L."/>
        </authorList>
    </citation>
    <scope>NUCLEOTIDE SEQUENCE [LARGE SCALE GENOMIC DNA]</scope>
    <source>
        <strain evidence="4 5">JCM 31229</strain>
    </source>
</reference>
<feature type="domain" description="Beta-lactamase class A catalytic" evidence="3">
    <location>
        <begin position="150"/>
        <end position="255"/>
    </location>
</feature>
<comment type="catalytic activity">
    <reaction evidence="1">
        <text>a beta-lactam + H2O = a substituted beta-amino acid</text>
        <dbReference type="Rhea" id="RHEA:20401"/>
        <dbReference type="ChEBI" id="CHEBI:15377"/>
        <dbReference type="ChEBI" id="CHEBI:35627"/>
        <dbReference type="ChEBI" id="CHEBI:140347"/>
        <dbReference type="EC" id="3.5.2.6"/>
    </reaction>
</comment>
<proteinExistence type="predicted"/>
<keyword evidence="2" id="KW-0732">Signal</keyword>
<sequence>MRIVAALLMLFAALAPAQAQGDPDVALRARAAELPAILSGRADATTYFSPVFFSDVPMARFTAIARSLIDQNGPVLRIQKIVPEGNGIGTVQVGYERAVVTIRLVVERDPPYRVGGFLVTGSQARDDSLGKLLDDVKALPGSSAFAIAELGDGPPRWILQHNPDRQMAVGSAYKLYILGEIARQIAAGEHRWDEVARLGAASLPSGITQRWPKASPLTIHSLATLMISLSDNTATDTLLDIAGREKVGAYLRDTGHAAPDKALPILKTAEAFSLKMPANAALRDRWIKGDADQRARLLETAAADLVIERIDFAKLGSMPLHIDTVEWFASPADTTAVFDRLRKTAGPDALAILGVSPGVDALTAARFDYIGFKGGSEAGVISLNYLLRDKRGRWFAVTGAWNTARDVEGPRFNGLMVRALALVGR</sequence>
<protein>
    <submittedName>
        <fullName evidence="4">Class A beta-lactamase-related serine hydrolase</fullName>
    </submittedName>
</protein>
<feature type="chain" id="PRO_5046740037" evidence="2">
    <location>
        <begin position="20"/>
        <end position="425"/>
    </location>
</feature>
<evidence type="ECO:0000313" key="4">
    <source>
        <dbReference type="EMBL" id="MBY8822719.1"/>
    </source>
</evidence>
<name>A0ABS7PRU0_9SPHN</name>
<evidence type="ECO:0000256" key="1">
    <source>
        <dbReference type="ARBA" id="ARBA00001526"/>
    </source>
</evidence>
<organism evidence="4 5">
    <name type="scientific">Sphingomonas colocasiae</name>
    <dbReference type="NCBI Taxonomy" id="1848973"/>
    <lineage>
        <taxon>Bacteria</taxon>
        <taxon>Pseudomonadati</taxon>
        <taxon>Pseudomonadota</taxon>
        <taxon>Alphaproteobacteria</taxon>
        <taxon>Sphingomonadales</taxon>
        <taxon>Sphingomonadaceae</taxon>
        <taxon>Sphingomonas</taxon>
    </lineage>
</organism>
<dbReference type="PANTHER" id="PTHR35333">
    <property type="entry name" value="BETA-LACTAMASE"/>
    <property type="match status" value="1"/>
</dbReference>